<sequence length="284" mass="31887">MNIHLARRGLLCARRDERLNNAVIFNFVISAGTMSSSASSELIDWNSLATGVDQGIGNRGASARLPLGMDTEEMVQFRLGNHNRSCSLREFGYRIGLYTEEESEAPGFDSFHRRANYSADDSFSPADYWSTISSTRYHENTVREGLMHLPTHRMLHRLISTMIWPRADEDRITDEPLKQIALGGGHYVMRLAQSYGLLSEHTTRGLTVVQPVPFSPPTTISRDVIYVDDGITAVERSPFPVLRTEPSTSKKRPWVTMNPPRGLSPATMESRYLADEVKTVQKAL</sequence>
<name>A0ACB9AF75_CICIN</name>
<proteinExistence type="predicted"/>
<organism evidence="1 2">
    <name type="scientific">Cichorium intybus</name>
    <name type="common">Chicory</name>
    <dbReference type="NCBI Taxonomy" id="13427"/>
    <lineage>
        <taxon>Eukaryota</taxon>
        <taxon>Viridiplantae</taxon>
        <taxon>Streptophyta</taxon>
        <taxon>Embryophyta</taxon>
        <taxon>Tracheophyta</taxon>
        <taxon>Spermatophyta</taxon>
        <taxon>Magnoliopsida</taxon>
        <taxon>eudicotyledons</taxon>
        <taxon>Gunneridae</taxon>
        <taxon>Pentapetalae</taxon>
        <taxon>asterids</taxon>
        <taxon>campanulids</taxon>
        <taxon>Asterales</taxon>
        <taxon>Asteraceae</taxon>
        <taxon>Cichorioideae</taxon>
        <taxon>Cichorieae</taxon>
        <taxon>Cichoriinae</taxon>
        <taxon>Cichorium</taxon>
    </lineage>
</organism>
<accession>A0ACB9AF75</accession>
<gene>
    <name evidence="1" type="ORF">L2E82_37264</name>
</gene>
<dbReference type="Proteomes" id="UP001055811">
    <property type="component" value="Linkage Group LG07"/>
</dbReference>
<dbReference type="EMBL" id="CM042015">
    <property type="protein sequence ID" value="KAI3708161.1"/>
    <property type="molecule type" value="Genomic_DNA"/>
</dbReference>
<reference evidence="2" key="1">
    <citation type="journal article" date="2022" name="Mol. Ecol. Resour.">
        <title>The genomes of chicory, endive, great burdock and yacon provide insights into Asteraceae palaeo-polyploidization history and plant inulin production.</title>
        <authorList>
            <person name="Fan W."/>
            <person name="Wang S."/>
            <person name="Wang H."/>
            <person name="Wang A."/>
            <person name="Jiang F."/>
            <person name="Liu H."/>
            <person name="Zhao H."/>
            <person name="Xu D."/>
            <person name="Zhang Y."/>
        </authorList>
    </citation>
    <scope>NUCLEOTIDE SEQUENCE [LARGE SCALE GENOMIC DNA]</scope>
    <source>
        <strain evidence="2">cv. Punajuju</strain>
    </source>
</reference>
<comment type="caution">
    <text evidence="1">The sequence shown here is derived from an EMBL/GenBank/DDBJ whole genome shotgun (WGS) entry which is preliminary data.</text>
</comment>
<evidence type="ECO:0000313" key="1">
    <source>
        <dbReference type="EMBL" id="KAI3708161.1"/>
    </source>
</evidence>
<reference evidence="1 2" key="2">
    <citation type="journal article" date="2022" name="Mol. Ecol. Resour.">
        <title>The genomes of chicory, endive, great burdock and yacon provide insights into Asteraceae paleo-polyploidization history and plant inulin production.</title>
        <authorList>
            <person name="Fan W."/>
            <person name="Wang S."/>
            <person name="Wang H."/>
            <person name="Wang A."/>
            <person name="Jiang F."/>
            <person name="Liu H."/>
            <person name="Zhao H."/>
            <person name="Xu D."/>
            <person name="Zhang Y."/>
        </authorList>
    </citation>
    <scope>NUCLEOTIDE SEQUENCE [LARGE SCALE GENOMIC DNA]</scope>
    <source>
        <strain evidence="2">cv. Punajuju</strain>
        <tissue evidence="1">Leaves</tissue>
    </source>
</reference>
<protein>
    <submittedName>
        <fullName evidence="1">Uncharacterized protein</fullName>
    </submittedName>
</protein>
<keyword evidence="2" id="KW-1185">Reference proteome</keyword>
<evidence type="ECO:0000313" key="2">
    <source>
        <dbReference type="Proteomes" id="UP001055811"/>
    </source>
</evidence>